<dbReference type="PANTHER" id="PTHR45709:SF3">
    <property type="entry name" value="GUANINE NUCLEOTIDE-BINDING PROTEIN-LIKE 1"/>
    <property type="match status" value="1"/>
</dbReference>
<dbReference type="EMBL" id="KB199651">
    <property type="protein sequence ID" value="ESP04813.1"/>
    <property type="molecule type" value="Genomic_DNA"/>
</dbReference>
<proteinExistence type="predicted"/>
<evidence type="ECO:0000256" key="3">
    <source>
        <dbReference type="ARBA" id="ARBA00023134"/>
    </source>
</evidence>
<dbReference type="SUPFAM" id="SSF52540">
    <property type="entry name" value="P-loop containing nucleoside triphosphate hydrolases"/>
    <property type="match status" value="1"/>
</dbReference>
<evidence type="ECO:0000256" key="4">
    <source>
        <dbReference type="ARBA" id="ARBA00037770"/>
    </source>
</evidence>
<evidence type="ECO:0000259" key="7">
    <source>
        <dbReference type="PROSITE" id="PS51721"/>
    </source>
</evidence>
<dbReference type="GO" id="GO:0003924">
    <property type="term" value="F:GTPase activity"/>
    <property type="evidence" value="ECO:0007669"/>
    <property type="project" value="InterPro"/>
</dbReference>
<feature type="domain" description="CP-type G" evidence="7">
    <location>
        <begin position="155"/>
        <end position="380"/>
    </location>
</feature>
<keyword evidence="3" id="KW-0342">GTP-binding</keyword>
<keyword evidence="9" id="KW-1185">Reference proteome</keyword>
<dbReference type="GO" id="GO:0005525">
    <property type="term" value="F:GTP binding"/>
    <property type="evidence" value="ECO:0007669"/>
    <property type="project" value="UniProtKB-KW"/>
</dbReference>
<keyword evidence="1" id="KW-0597">Phosphoprotein</keyword>
<accession>V4B391</accession>
<dbReference type="CTD" id="20244626"/>
<feature type="compositionally biased region" description="Polar residues" evidence="6">
    <location>
        <begin position="551"/>
        <end position="561"/>
    </location>
</feature>
<dbReference type="OMA" id="CDFPVRP"/>
<evidence type="ECO:0000256" key="2">
    <source>
        <dbReference type="ARBA" id="ARBA00022741"/>
    </source>
</evidence>
<dbReference type="PROSITE" id="PS51721">
    <property type="entry name" value="G_CP"/>
    <property type="match status" value="1"/>
</dbReference>
<sequence length="561" mass="64726">MPRKKPFSGKQKKKQLKDKKLRKDEDSDDEDSRRHKKHHKNKGEAGTSHIDKKQDPHRYRLQFYKESRDVIKQRKLDAMKPYTKLPEKCLEVDMDVLYHPGTTPEIPKRPKWDYNLSKVKLEAKEDKIFKEYVDELFESYRIEDLSYFELNLETWRQLWRVLEMSDILLLISDIRHPMLNFSPALYHHITEELNKSLILVLNKIDLAPPSLVIAWREYLMQKFPKLHVVCFSSFQKFDIAGNDQGAKVHKRRRHVKYDAIGPHELWQSCDDIVQGRVDLSEWKSKIETDLSSVEDEEGESPETVTEKQDSSFVEHEFFKDGILTIGCIGYPNVGKSSLINGLMGKKVVSVSRTPGHTKHFQTIFLTQQVRLCDCPGLVFPSLVEKSLQILAGIYPIAQVRDPYTPIGYLAQRVDLPILLKLKHPETEDTEEPERLEWSPVYVCEAWAEKRRFYTSMAARPDVSRAANHLLRITVDGRIRLCFRPKGYTDNIDKWESHTDTIKLAARSSHKDEISESESEDDGIEVPGGSEEEESGEEGSEEDSEEEDGAGISTSNPFAALG</sequence>
<dbReference type="InterPro" id="IPR006073">
    <property type="entry name" value="GTP-bd"/>
</dbReference>
<feature type="compositionally biased region" description="Basic residues" evidence="6">
    <location>
        <begin position="1"/>
        <end position="20"/>
    </location>
</feature>
<dbReference type="OrthoDB" id="391988at2759"/>
<reference evidence="8 9" key="1">
    <citation type="journal article" date="2013" name="Nature">
        <title>Insights into bilaterian evolution from three spiralian genomes.</title>
        <authorList>
            <person name="Simakov O."/>
            <person name="Marletaz F."/>
            <person name="Cho S.J."/>
            <person name="Edsinger-Gonzales E."/>
            <person name="Havlak P."/>
            <person name="Hellsten U."/>
            <person name="Kuo D.H."/>
            <person name="Larsson T."/>
            <person name="Lv J."/>
            <person name="Arendt D."/>
            <person name="Savage R."/>
            <person name="Osoegawa K."/>
            <person name="de Jong P."/>
            <person name="Grimwood J."/>
            <person name="Chapman J.A."/>
            <person name="Shapiro H."/>
            <person name="Aerts A."/>
            <person name="Otillar R.P."/>
            <person name="Terry A.Y."/>
            <person name="Boore J.L."/>
            <person name="Grigoriev I.V."/>
            <person name="Lindberg D.R."/>
            <person name="Seaver E.C."/>
            <person name="Weisblat D.A."/>
            <person name="Putnam N.H."/>
            <person name="Rokhsar D.S."/>
        </authorList>
    </citation>
    <scope>NUCLEOTIDE SEQUENCE [LARGE SCALE GENOMIC DNA]</scope>
</reference>
<dbReference type="InterPro" id="IPR027417">
    <property type="entry name" value="P-loop_NTPase"/>
</dbReference>
<keyword evidence="2" id="KW-0547">Nucleotide-binding</keyword>
<feature type="region of interest" description="Disordered" evidence="6">
    <location>
        <begin position="505"/>
        <end position="561"/>
    </location>
</feature>
<dbReference type="Proteomes" id="UP000030746">
    <property type="component" value="Unassembled WGS sequence"/>
</dbReference>
<evidence type="ECO:0000256" key="5">
    <source>
        <dbReference type="ARBA" id="ARBA00039902"/>
    </source>
</evidence>
<evidence type="ECO:0000256" key="6">
    <source>
        <dbReference type="SAM" id="MobiDB-lite"/>
    </source>
</evidence>
<dbReference type="CDD" id="cd01857">
    <property type="entry name" value="HSR1_MMR1"/>
    <property type="match status" value="1"/>
</dbReference>
<feature type="region of interest" description="Disordered" evidence="6">
    <location>
        <begin position="1"/>
        <end position="57"/>
    </location>
</feature>
<evidence type="ECO:0000313" key="8">
    <source>
        <dbReference type="EMBL" id="ESP04813.1"/>
    </source>
</evidence>
<dbReference type="HOGENOM" id="CLU_013649_1_1_1"/>
<dbReference type="InterPro" id="IPR043358">
    <property type="entry name" value="GNL1-like"/>
</dbReference>
<dbReference type="InterPro" id="IPR030378">
    <property type="entry name" value="G_CP_dom"/>
</dbReference>
<evidence type="ECO:0000256" key="1">
    <source>
        <dbReference type="ARBA" id="ARBA00022553"/>
    </source>
</evidence>
<dbReference type="STRING" id="225164.V4B391"/>
<gene>
    <name evidence="8" type="ORF">LOTGIDRAFT_184785</name>
</gene>
<dbReference type="PANTHER" id="PTHR45709">
    <property type="entry name" value="LARGE SUBUNIT GTPASE 1 HOMOLOG-RELATED"/>
    <property type="match status" value="1"/>
</dbReference>
<dbReference type="RefSeq" id="XP_009044322.1">
    <property type="nucleotide sequence ID" value="XM_009046074.1"/>
</dbReference>
<evidence type="ECO:0000313" key="9">
    <source>
        <dbReference type="Proteomes" id="UP000030746"/>
    </source>
</evidence>
<organism evidence="8 9">
    <name type="scientific">Lottia gigantea</name>
    <name type="common">Giant owl limpet</name>
    <dbReference type="NCBI Taxonomy" id="225164"/>
    <lineage>
        <taxon>Eukaryota</taxon>
        <taxon>Metazoa</taxon>
        <taxon>Spiralia</taxon>
        <taxon>Lophotrochozoa</taxon>
        <taxon>Mollusca</taxon>
        <taxon>Gastropoda</taxon>
        <taxon>Patellogastropoda</taxon>
        <taxon>Lottioidea</taxon>
        <taxon>Lottiidae</taxon>
        <taxon>Lottia</taxon>
    </lineage>
</organism>
<dbReference type="KEGG" id="lgi:LOTGIDRAFT_184785"/>
<protein>
    <recommendedName>
        <fullName evidence="5">Guanine nucleotide-binding protein-like 1</fullName>
    </recommendedName>
</protein>
<dbReference type="PRINTS" id="PR00326">
    <property type="entry name" value="GTP1OBG"/>
</dbReference>
<feature type="compositionally biased region" description="Acidic residues" evidence="6">
    <location>
        <begin position="514"/>
        <end position="548"/>
    </location>
</feature>
<dbReference type="Gene3D" id="3.40.50.300">
    <property type="entry name" value="P-loop containing nucleotide triphosphate hydrolases"/>
    <property type="match status" value="1"/>
</dbReference>
<comment type="function">
    <text evidence="4">Possible regulatory or functional link with the histocompatibility cluster.</text>
</comment>
<dbReference type="GeneID" id="20244626"/>
<name>V4B391_LOTGI</name>
<dbReference type="Pfam" id="PF01926">
    <property type="entry name" value="MMR_HSR1"/>
    <property type="match status" value="1"/>
</dbReference>
<dbReference type="AlphaFoldDB" id="V4B391"/>